<evidence type="ECO:0000313" key="4">
    <source>
        <dbReference type="Proteomes" id="UP000466442"/>
    </source>
</evidence>
<feature type="compositionally biased region" description="Low complexity" evidence="1">
    <location>
        <begin position="449"/>
        <end position="466"/>
    </location>
</feature>
<feature type="region of interest" description="Disordered" evidence="1">
    <location>
        <begin position="128"/>
        <end position="212"/>
    </location>
</feature>
<feature type="compositionally biased region" description="Basic residues" evidence="1">
    <location>
        <begin position="506"/>
        <end position="515"/>
    </location>
</feature>
<feature type="region of interest" description="Disordered" evidence="1">
    <location>
        <begin position="264"/>
        <end position="325"/>
    </location>
</feature>
<feature type="domain" description="SAM" evidence="2">
    <location>
        <begin position="715"/>
        <end position="779"/>
    </location>
</feature>
<dbReference type="Pfam" id="PF00536">
    <property type="entry name" value="SAM_1"/>
    <property type="match status" value="1"/>
</dbReference>
<keyword evidence="4" id="KW-1185">Reference proteome</keyword>
<dbReference type="OrthoDB" id="8188202at2759"/>
<evidence type="ECO:0000313" key="3">
    <source>
        <dbReference type="EMBL" id="KAF6204641.1"/>
    </source>
</evidence>
<dbReference type="InterPro" id="IPR013761">
    <property type="entry name" value="SAM/pointed_sf"/>
</dbReference>
<feature type="compositionally biased region" description="Low complexity" evidence="1">
    <location>
        <begin position="157"/>
        <end position="178"/>
    </location>
</feature>
<dbReference type="InterPro" id="IPR001660">
    <property type="entry name" value="SAM"/>
</dbReference>
<feature type="compositionally biased region" description="Low complexity" evidence="1">
    <location>
        <begin position="134"/>
        <end position="149"/>
    </location>
</feature>
<dbReference type="Gene3D" id="1.10.150.50">
    <property type="entry name" value="Transcription Factor, Ets-1"/>
    <property type="match status" value="1"/>
</dbReference>
<reference evidence="3" key="1">
    <citation type="journal article" date="2021" name="Mol. Ecol. Resour.">
        <title>Apolygus lucorum genome provides insights into omnivorousness and mesophyll feeding.</title>
        <authorList>
            <person name="Liu Y."/>
            <person name="Liu H."/>
            <person name="Wang H."/>
            <person name="Huang T."/>
            <person name="Liu B."/>
            <person name="Yang B."/>
            <person name="Yin L."/>
            <person name="Li B."/>
            <person name="Zhang Y."/>
            <person name="Zhang S."/>
            <person name="Jiang F."/>
            <person name="Zhang X."/>
            <person name="Ren Y."/>
            <person name="Wang B."/>
            <person name="Wang S."/>
            <person name="Lu Y."/>
            <person name="Wu K."/>
            <person name="Fan W."/>
            <person name="Wang G."/>
        </authorList>
    </citation>
    <scope>NUCLEOTIDE SEQUENCE</scope>
    <source>
        <strain evidence="3">12Hb</strain>
    </source>
</reference>
<feature type="compositionally biased region" description="Polar residues" evidence="1">
    <location>
        <begin position="387"/>
        <end position="406"/>
    </location>
</feature>
<feature type="compositionally biased region" description="Gly residues" evidence="1">
    <location>
        <begin position="431"/>
        <end position="448"/>
    </location>
</feature>
<accession>A0A8S9X8J3</accession>
<feature type="compositionally biased region" description="Basic and acidic residues" evidence="1">
    <location>
        <begin position="605"/>
        <end position="616"/>
    </location>
</feature>
<dbReference type="SMART" id="SM00454">
    <property type="entry name" value="SAM"/>
    <property type="match status" value="1"/>
</dbReference>
<gene>
    <name evidence="3" type="ORF">GE061_018801</name>
</gene>
<organism evidence="3 4">
    <name type="scientific">Apolygus lucorum</name>
    <name type="common">Small green plant bug</name>
    <name type="synonym">Lygocoris lucorum</name>
    <dbReference type="NCBI Taxonomy" id="248454"/>
    <lineage>
        <taxon>Eukaryota</taxon>
        <taxon>Metazoa</taxon>
        <taxon>Ecdysozoa</taxon>
        <taxon>Arthropoda</taxon>
        <taxon>Hexapoda</taxon>
        <taxon>Insecta</taxon>
        <taxon>Pterygota</taxon>
        <taxon>Neoptera</taxon>
        <taxon>Paraneoptera</taxon>
        <taxon>Hemiptera</taxon>
        <taxon>Heteroptera</taxon>
        <taxon>Panheteroptera</taxon>
        <taxon>Cimicomorpha</taxon>
        <taxon>Miridae</taxon>
        <taxon>Mirini</taxon>
        <taxon>Apolygus</taxon>
    </lineage>
</organism>
<feature type="region of interest" description="Disordered" evidence="1">
    <location>
        <begin position="69"/>
        <end position="111"/>
    </location>
</feature>
<feature type="non-terminal residue" evidence="3">
    <location>
        <position position="1"/>
    </location>
</feature>
<evidence type="ECO:0000256" key="1">
    <source>
        <dbReference type="SAM" id="MobiDB-lite"/>
    </source>
</evidence>
<feature type="compositionally biased region" description="Low complexity" evidence="1">
    <location>
        <begin position="591"/>
        <end position="604"/>
    </location>
</feature>
<feature type="compositionally biased region" description="Polar residues" evidence="1">
    <location>
        <begin position="311"/>
        <end position="325"/>
    </location>
</feature>
<name>A0A8S9X8J3_APOLU</name>
<feature type="compositionally biased region" description="Polar residues" evidence="1">
    <location>
        <begin position="88"/>
        <end position="104"/>
    </location>
</feature>
<dbReference type="EMBL" id="WIXP02000009">
    <property type="protein sequence ID" value="KAF6204641.1"/>
    <property type="molecule type" value="Genomic_DNA"/>
</dbReference>
<dbReference type="Proteomes" id="UP000466442">
    <property type="component" value="Linkage Group LG9"/>
</dbReference>
<feature type="region of interest" description="Disordered" evidence="1">
    <location>
        <begin position="338"/>
        <end position="520"/>
    </location>
</feature>
<proteinExistence type="predicted"/>
<dbReference type="AlphaFoldDB" id="A0A8S9X8J3"/>
<comment type="caution">
    <text evidence="3">The sequence shown here is derived from an EMBL/GenBank/DDBJ whole genome shotgun (WGS) entry which is preliminary data.</text>
</comment>
<dbReference type="SUPFAM" id="SSF47769">
    <property type="entry name" value="SAM/Pointed domain"/>
    <property type="match status" value="1"/>
</dbReference>
<feature type="region of interest" description="Disordered" evidence="1">
    <location>
        <begin position="590"/>
        <end position="616"/>
    </location>
</feature>
<sequence>IEREVIVKSSNEKQCKIPNLSDYMRRAKPSVAPDAPPKQVAWTQQLVTKNEGESSVAMGHDIAAHQVYKAQPMSVMDSTKDSEPSPILRQSNGQDLGLATSTPETDGARGLPQRTYQSLKDMISSRFSKQNGNQQQHPQQQQQHPQQQQIEMRGMRQSHQQQQRMYEQQQRNQYQQHHQQLHGTPQMAFKYPHIQNSQPSGSMGPPPSTSYQPITETPTSWKQYNGEGAIPKTQSVDCTINQPTYSGVNSANEAGMMNYNQESLQTSNYNGNDQRYMQSRPPLSQQQQYRGGLQSSGRNMSSARPPGGPIYQTTQNQNDYHPQQPQFSQGSVIVHAPQEGLPEDKPPISAKPVDQIHREGPQGAAALAGPSVKEDDDEGGFVKRGAQSDSGRGSTVYSSAKTSAEDTTPPLGEASEWSERVENELRQILNGPGGSAPPGGGPQNGGGLTSAAGAAAGSSESFSSVSPPLPPLSPHSSDDTYRRPRLAGYGAKGGNNSIWTTARTKEKPRSHKHGKGSTNLLCSGLEIDSMLDENNSSEDEDYTDTRAIRKQLEGLETMYSQVLKLLGVKKQGLSRYEASDPRINRRRTCGSISSAPSSVSSRPIRAVDRRGRAGKVRDTRGINKRFQRLESHVVTLARSVAHLSSEMRTQHIMMQEMEMMRGELASLRIQTNLNSQSAAHQVSMQQGMFAGGGGLNVTKQSNSTPEKVKRLTKFFGDEPPLLRLFLRRLGYEKYATAFEKERIGLLELPFLSEERLHKLGIPLGPRLRIMQQAHLASPNTLCVL</sequence>
<feature type="compositionally biased region" description="Polar residues" evidence="1">
    <location>
        <begin position="264"/>
        <end position="302"/>
    </location>
</feature>
<protein>
    <recommendedName>
        <fullName evidence="2">SAM domain-containing protein</fullName>
    </recommendedName>
</protein>
<evidence type="ECO:0000259" key="2">
    <source>
        <dbReference type="SMART" id="SM00454"/>
    </source>
</evidence>